<dbReference type="SMART" id="SM01388">
    <property type="entry name" value="Mob1_phocein"/>
    <property type="match status" value="1"/>
</dbReference>
<evidence type="ECO:0000313" key="2">
    <source>
        <dbReference type="Proteomes" id="UP001150062"/>
    </source>
</evidence>
<organism evidence="1 2">
    <name type="scientific">Anaeramoeba flamelloides</name>
    <dbReference type="NCBI Taxonomy" id="1746091"/>
    <lineage>
        <taxon>Eukaryota</taxon>
        <taxon>Metamonada</taxon>
        <taxon>Anaeramoebidae</taxon>
        <taxon>Anaeramoeba</taxon>
    </lineage>
</organism>
<dbReference type="Gene3D" id="1.20.140.30">
    <property type="entry name" value="MOB kinase activator"/>
    <property type="match status" value="1"/>
</dbReference>
<dbReference type="PANTHER" id="PTHR22599">
    <property type="entry name" value="MPS ONE BINDER KINASE ACTIVATOR-LIKE MOB"/>
    <property type="match status" value="1"/>
</dbReference>
<keyword evidence="2" id="KW-1185">Reference proteome</keyword>
<sequence>MHKMITFKFSQGFIQDLIQLPENETLEDWLAVNIVEFYNKILILYEHFSEICTDETCPKMTAGYSYEFFWRENKKIQKFSFVFTLPIFHLSLPPEYISALLDWTSNEINDTELFPIDPEVSFPNNFKKRVKLMFKRLFRFFAHVYHHHFETVRKAGVDHHLNNCYKHFLYFILRYKLLTTKELSPLKELNKRILQKDQELENNN</sequence>
<dbReference type="EMBL" id="JAOAOG010000330">
    <property type="protein sequence ID" value="KAJ6228059.1"/>
    <property type="molecule type" value="Genomic_DNA"/>
</dbReference>
<proteinExistence type="predicted"/>
<comment type="caution">
    <text evidence="1">The sequence shown here is derived from an EMBL/GenBank/DDBJ whole genome shotgun (WGS) entry which is preliminary data.</text>
</comment>
<dbReference type="Proteomes" id="UP001150062">
    <property type="component" value="Unassembled WGS sequence"/>
</dbReference>
<protein>
    <submittedName>
        <fullName evidence="1">Mob kinase activator-like 1</fullName>
    </submittedName>
</protein>
<reference evidence="1" key="1">
    <citation type="submission" date="2022-08" db="EMBL/GenBank/DDBJ databases">
        <title>Novel sulfate-reducing endosymbionts in the free-living metamonad Anaeramoeba.</title>
        <authorList>
            <person name="Jerlstrom-Hultqvist J."/>
            <person name="Cepicka I."/>
            <person name="Gallot-Lavallee L."/>
            <person name="Salas-Leiva D."/>
            <person name="Curtis B.A."/>
            <person name="Zahonova K."/>
            <person name="Pipaliya S."/>
            <person name="Dacks J."/>
            <person name="Roger A.J."/>
        </authorList>
    </citation>
    <scope>NUCLEOTIDE SEQUENCE</scope>
    <source>
        <strain evidence="1">Schooner1</strain>
    </source>
</reference>
<dbReference type="SUPFAM" id="SSF101152">
    <property type="entry name" value="Mob1/phocein"/>
    <property type="match status" value="1"/>
</dbReference>
<accession>A0ABQ8X9Z2</accession>
<dbReference type="Pfam" id="PF03637">
    <property type="entry name" value="Mob1_phocein"/>
    <property type="match status" value="1"/>
</dbReference>
<evidence type="ECO:0000313" key="1">
    <source>
        <dbReference type="EMBL" id="KAJ6228059.1"/>
    </source>
</evidence>
<gene>
    <name evidence="1" type="ORF">M0813_09197</name>
</gene>
<dbReference type="InterPro" id="IPR036703">
    <property type="entry name" value="MOB_kinase_act_sf"/>
</dbReference>
<dbReference type="InterPro" id="IPR005301">
    <property type="entry name" value="MOB_kinase_act_fam"/>
</dbReference>
<name>A0ABQ8X9Z2_9EUKA</name>